<dbReference type="SUPFAM" id="SSF53271">
    <property type="entry name" value="PRTase-like"/>
    <property type="match status" value="1"/>
</dbReference>
<dbReference type="UniPathway" id="UPA00591">
    <property type="reaction ID" value="UER00648"/>
</dbReference>
<comment type="subcellular location">
    <subcellularLocation>
        <location evidence="2 13">Cytoplasm</location>
    </subcellularLocation>
</comment>
<evidence type="ECO:0000256" key="2">
    <source>
        <dbReference type="ARBA" id="ARBA00004496"/>
    </source>
</evidence>
<evidence type="ECO:0000256" key="10">
    <source>
        <dbReference type="ARBA" id="ARBA00022726"/>
    </source>
</evidence>
<evidence type="ECO:0000256" key="4">
    <source>
        <dbReference type="ARBA" id="ARBA00008391"/>
    </source>
</evidence>
<evidence type="ECO:0000256" key="9">
    <source>
        <dbReference type="ARBA" id="ARBA00022723"/>
    </source>
</evidence>
<keyword evidence="12 13" id="KW-0460">Magnesium</keyword>
<dbReference type="GO" id="GO:0006178">
    <property type="term" value="P:guanine salvage"/>
    <property type="evidence" value="ECO:0007669"/>
    <property type="project" value="TreeGrafter"/>
</dbReference>
<keyword evidence="11 13" id="KW-0547">Nucleotide-binding</keyword>
<dbReference type="GO" id="GO:0032263">
    <property type="term" value="P:GMP salvage"/>
    <property type="evidence" value="ECO:0007669"/>
    <property type="project" value="TreeGrafter"/>
</dbReference>
<feature type="domain" description="Phosphoribosyltransferase" evidence="14">
    <location>
        <begin position="50"/>
        <end position="202"/>
    </location>
</feature>
<dbReference type="GO" id="GO:0032264">
    <property type="term" value="P:IMP salvage"/>
    <property type="evidence" value="ECO:0007669"/>
    <property type="project" value="UniProtKB-UniPathway"/>
</dbReference>
<dbReference type="Pfam" id="PF00156">
    <property type="entry name" value="Pribosyltran"/>
    <property type="match status" value="1"/>
</dbReference>
<keyword evidence="6 13" id="KW-0963">Cytoplasm</keyword>
<dbReference type="PANTHER" id="PTHR43340:SF1">
    <property type="entry name" value="HYPOXANTHINE PHOSPHORIBOSYLTRANSFERASE"/>
    <property type="match status" value="1"/>
</dbReference>
<evidence type="ECO:0000256" key="13">
    <source>
        <dbReference type="RuleBase" id="RU364099"/>
    </source>
</evidence>
<dbReference type="GO" id="GO:0005829">
    <property type="term" value="C:cytosol"/>
    <property type="evidence" value="ECO:0007669"/>
    <property type="project" value="TreeGrafter"/>
</dbReference>
<dbReference type="PANTHER" id="PTHR43340">
    <property type="entry name" value="HYPOXANTHINE-GUANINE PHOSPHORIBOSYLTRANSFERASE"/>
    <property type="match status" value="1"/>
</dbReference>
<keyword evidence="7 13" id="KW-0328">Glycosyltransferase</keyword>
<evidence type="ECO:0000256" key="1">
    <source>
        <dbReference type="ARBA" id="ARBA00001946"/>
    </source>
</evidence>
<comment type="pathway">
    <text evidence="3 13">Purine metabolism; IMP biosynthesis via salvage pathway; IMP from hypoxanthine: step 1/1.</text>
</comment>
<dbReference type="AlphaFoldDB" id="A0A147B988"/>
<evidence type="ECO:0000256" key="12">
    <source>
        <dbReference type="ARBA" id="ARBA00022842"/>
    </source>
</evidence>
<protein>
    <recommendedName>
        <fullName evidence="5 13">Hypoxanthine phosphoribosyltransferase</fullName>
        <ecNumber evidence="5 13">2.4.2.8</ecNumber>
    </recommendedName>
</protein>
<evidence type="ECO:0000259" key="14">
    <source>
        <dbReference type="Pfam" id="PF00156"/>
    </source>
</evidence>
<dbReference type="EMBL" id="GEIB01000629">
    <property type="protein sequence ID" value="JAR87324.1"/>
    <property type="molecule type" value="Transcribed_RNA"/>
</dbReference>
<proteinExistence type="inferred from homology"/>
<organism evidence="15">
    <name type="scientific">Alectorobius mimon</name>
    <dbReference type="NCBI Taxonomy" id="360319"/>
    <lineage>
        <taxon>Eukaryota</taxon>
        <taxon>Metazoa</taxon>
        <taxon>Ecdysozoa</taxon>
        <taxon>Arthropoda</taxon>
        <taxon>Chelicerata</taxon>
        <taxon>Arachnida</taxon>
        <taxon>Acari</taxon>
        <taxon>Parasitiformes</taxon>
        <taxon>Ixodida</taxon>
        <taxon>Ixodoidea</taxon>
        <taxon>Argasidae</taxon>
        <taxon>Ornithodorinae</taxon>
        <taxon>Alectorobius</taxon>
    </lineage>
</organism>
<dbReference type="Gene3D" id="3.40.50.2020">
    <property type="match status" value="1"/>
</dbReference>
<dbReference type="InterPro" id="IPR050408">
    <property type="entry name" value="HGPRT"/>
</dbReference>
<dbReference type="NCBIfam" id="TIGR01203">
    <property type="entry name" value="HGPRTase"/>
    <property type="match status" value="1"/>
</dbReference>
<evidence type="ECO:0000256" key="8">
    <source>
        <dbReference type="ARBA" id="ARBA00022679"/>
    </source>
</evidence>
<dbReference type="GO" id="GO:0004422">
    <property type="term" value="F:hypoxanthine phosphoribosyltransferase activity"/>
    <property type="evidence" value="ECO:0007669"/>
    <property type="project" value="InterPro"/>
</dbReference>
<dbReference type="GO" id="GO:0046100">
    <property type="term" value="P:hypoxanthine metabolic process"/>
    <property type="evidence" value="ECO:0007669"/>
    <property type="project" value="TreeGrafter"/>
</dbReference>
<dbReference type="InterPro" id="IPR000836">
    <property type="entry name" value="PRTase_dom"/>
</dbReference>
<name>A0A147B988_9ACAR</name>
<comment type="similarity">
    <text evidence="4 13">Belongs to the purine/pyrimidine phosphoribosyltransferase family.</text>
</comment>
<comment type="catalytic activity">
    <reaction evidence="13">
        <text>IMP + diphosphate = hypoxanthine + 5-phospho-alpha-D-ribose 1-diphosphate</text>
        <dbReference type="Rhea" id="RHEA:17973"/>
        <dbReference type="ChEBI" id="CHEBI:17368"/>
        <dbReference type="ChEBI" id="CHEBI:33019"/>
        <dbReference type="ChEBI" id="CHEBI:58017"/>
        <dbReference type="ChEBI" id="CHEBI:58053"/>
        <dbReference type="EC" id="2.4.2.8"/>
    </reaction>
</comment>
<evidence type="ECO:0000256" key="3">
    <source>
        <dbReference type="ARBA" id="ARBA00004669"/>
    </source>
</evidence>
<dbReference type="InterPro" id="IPR005904">
    <property type="entry name" value="Hxn_phspho_trans"/>
</dbReference>
<comment type="cofactor">
    <cofactor evidence="1 13">
        <name>Mg(2+)</name>
        <dbReference type="ChEBI" id="CHEBI:18420"/>
    </cofactor>
</comment>
<dbReference type="InterPro" id="IPR029057">
    <property type="entry name" value="PRTase-like"/>
</dbReference>
<keyword evidence="9 13" id="KW-0479">Metal-binding</keyword>
<reference evidence="15" key="1">
    <citation type="submission" date="2016-03" db="EMBL/GenBank/DDBJ databases">
        <title>Gut transcriptome analysis on engorged females of Ornithodoros mimon (Acari: Argasidae) and phylogenetic inferences of soft ticks.</title>
        <authorList>
            <person name="Landulfo G.A."/>
            <person name="Giovanni D."/>
            <person name="Carvalho E."/>
            <person name="Junqueira-de-Azevedo I."/>
            <person name="Patane J."/>
            <person name="Mendoca R."/>
            <person name="Barros-Battesti D."/>
        </authorList>
    </citation>
    <scope>NUCLEOTIDE SEQUENCE</scope>
    <source>
        <strain evidence="15">Females</strain>
        <tissue evidence="15">Gut</tissue>
    </source>
</reference>
<feature type="non-terminal residue" evidence="15">
    <location>
        <position position="1"/>
    </location>
</feature>
<dbReference type="CDD" id="cd06223">
    <property type="entry name" value="PRTases_typeI"/>
    <property type="match status" value="1"/>
</dbReference>
<dbReference type="GO" id="GO:0000287">
    <property type="term" value="F:magnesium ion binding"/>
    <property type="evidence" value="ECO:0007669"/>
    <property type="project" value="TreeGrafter"/>
</dbReference>
<dbReference type="GO" id="GO:0006166">
    <property type="term" value="P:purine ribonucleoside salvage"/>
    <property type="evidence" value="ECO:0007669"/>
    <property type="project" value="UniProtKB-KW"/>
</dbReference>
<sequence>LDTRNSSREMDSKDCVVIPDDFKGYSLNHFCIPPHYKDSLESVFLPSGLVLNRIERLAQDIVTHYSDKPFQALCVLKGGYRFFADLLDRIQQYNHFGCRSVPFSTDFIRMKSYVDDNSSGNVQVIGLDCMEDLNGKNLLIVEDIIDTGRTMKALLNLLSQYKPNEVKVASLFVKRATGCEYVPDYIGFEIPKKFVVGYALDYNEYFRDLSHVCVMSNEGKAKFAKKATAVL</sequence>
<dbReference type="EC" id="2.4.2.8" evidence="5 13"/>
<evidence type="ECO:0000256" key="11">
    <source>
        <dbReference type="ARBA" id="ARBA00022741"/>
    </source>
</evidence>
<keyword evidence="10 13" id="KW-0660">Purine salvage</keyword>
<evidence type="ECO:0000256" key="6">
    <source>
        <dbReference type="ARBA" id="ARBA00022490"/>
    </source>
</evidence>
<dbReference type="FunFam" id="3.40.50.2020:FF:000053">
    <property type="entry name" value="Hypoxanthine phosphoribosyltransferase"/>
    <property type="match status" value="1"/>
</dbReference>
<accession>A0A147B988</accession>
<dbReference type="GO" id="GO:0000166">
    <property type="term" value="F:nucleotide binding"/>
    <property type="evidence" value="ECO:0007669"/>
    <property type="project" value="UniProtKB-KW"/>
</dbReference>
<evidence type="ECO:0000256" key="7">
    <source>
        <dbReference type="ARBA" id="ARBA00022676"/>
    </source>
</evidence>
<evidence type="ECO:0000256" key="5">
    <source>
        <dbReference type="ARBA" id="ARBA00011895"/>
    </source>
</evidence>
<keyword evidence="8 13" id="KW-0808">Transferase</keyword>
<evidence type="ECO:0000313" key="15">
    <source>
        <dbReference type="EMBL" id="JAR87324.1"/>
    </source>
</evidence>